<keyword evidence="3" id="KW-1185">Reference proteome</keyword>
<feature type="coiled-coil region" evidence="1">
    <location>
        <begin position="86"/>
        <end position="116"/>
    </location>
</feature>
<gene>
    <name evidence="2" type="ORF">GMARGA_LOCUS36135</name>
</gene>
<reference evidence="2 3" key="1">
    <citation type="submission" date="2021-06" db="EMBL/GenBank/DDBJ databases">
        <authorList>
            <person name="Kallberg Y."/>
            <person name="Tangrot J."/>
            <person name="Rosling A."/>
        </authorList>
    </citation>
    <scope>NUCLEOTIDE SEQUENCE [LARGE SCALE GENOMIC DNA]</scope>
    <source>
        <strain evidence="2 3">120-4 pot B 10/14</strain>
    </source>
</reference>
<feature type="non-terminal residue" evidence="2">
    <location>
        <position position="1"/>
    </location>
</feature>
<evidence type="ECO:0000256" key="1">
    <source>
        <dbReference type="SAM" id="Coils"/>
    </source>
</evidence>
<evidence type="ECO:0000313" key="3">
    <source>
        <dbReference type="Proteomes" id="UP000789901"/>
    </source>
</evidence>
<evidence type="ECO:0000313" key="2">
    <source>
        <dbReference type="EMBL" id="CAG8842708.1"/>
    </source>
</evidence>
<proteinExistence type="predicted"/>
<accession>A0ABN7WYL6</accession>
<name>A0ABN7WYL6_GIGMA</name>
<organism evidence="2 3">
    <name type="scientific">Gigaspora margarita</name>
    <dbReference type="NCBI Taxonomy" id="4874"/>
    <lineage>
        <taxon>Eukaryota</taxon>
        <taxon>Fungi</taxon>
        <taxon>Fungi incertae sedis</taxon>
        <taxon>Mucoromycota</taxon>
        <taxon>Glomeromycotina</taxon>
        <taxon>Glomeromycetes</taxon>
        <taxon>Diversisporales</taxon>
        <taxon>Gigasporaceae</taxon>
        <taxon>Gigaspora</taxon>
    </lineage>
</organism>
<sequence>LKAILFKDNILSLAGYYNYTATGKDEWIPLLPRYSVYFSLNDKFLKFKKEEPSATNSDYCLFQKAENIILLQAIVATKYPNIFSNCKQVVDALKKEKQLRNKLKRKTIQIDELIKKKPDTPIKQSTFFEPQGKTLSTKEIQALMVAYYEQQYKIDNLKRKITCFKRSIEDLKNKLEEPTKIQFTKAIAAAGLVAGVFYNVVQSLLAIIGITNKIHKNTYYHYQKMYFSSLITSAKSSAAKALQKCIEYAIKEGKKVLPIGFNCYSHKPVVVFYIVQKVRVAKEQTGLINTLNEENFNKFLRQMEHAILIEVLNQVSTLLEDADLHLE</sequence>
<keyword evidence="1" id="KW-0175">Coiled coil</keyword>
<protein>
    <submittedName>
        <fullName evidence="2">7844_t:CDS:1</fullName>
    </submittedName>
</protein>
<feature type="non-terminal residue" evidence="2">
    <location>
        <position position="327"/>
    </location>
</feature>
<comment type="caution">
    <text evidence="2">The sequence shown here is derived from an EMBL/GenBank/DDBJ whole genome shotgun (WGS) entry which is preliminary data.</text>
</comment>
<dbReference type="Proteomes" id="UP000789901">
    <property type="component" value="Unassembled WGS sequence"/>
</dbReference>
<dbReference type="EMBL" id="CAJVQB010069893">
    <property type="protein sequence ID" value="CAG8842708.1"/>
    <property type="molecule type" value="Genomic_DNA"/>
</dbReference>